<dbReference type="InterPro" id="IPR001849">
    <property type="entry name" value="PH_domain"/>
</dbReference>
<dbReference type="InterPro" id="IPR036915">
    <property type="entry name" value="Cyclin-like_sf"/>
</dbReference>
<dbReference type="Pfam" id="PF00382">
    <property type="entry name" value="TFIIB"/>
    <property type="match status" value="1"/>
</dbReference>
<dbReference type="Proteomes" id="UP001202674">
    <property type="component" value="Unassembled WGS sequence"/>
</dbReference>
<dbReference type="SUPFAM" id="SSF47954">
    <property type="entry name" value="Cyclin-like"/>
    <property type="match status" value="1"/>
</dbReference>
<keyword evidence="3" id="KW-1185">Reference proteome</keyword>
<dbReference type="RefSeq" id="WP_250595562.1">
    <property type="nucleotide sequence ID" value="NZ_JAKRVY010000002.1"/>
</dbReference>
<dbReference type="EMBL" id="JAKRVY010000002">
    <property type="protein sequence ID" value="MCL9813286.1"/>
    <property type="molecule type" value="Genomic_DNA"/>
</dbReference>
<comment type="caution">
    <text evidence="2">The sequence shown here is derived from an EMBL/GenBank/DDBJ whole genome shotgun (WGS) entry which is preliminary data.</text>
</comment>
<dbReference type="PROSITE" id="PS50003">
    <property type="entry name" value="PH_DOMAIN"/>
    <property type="match status" value="1"/>
</dbReference>
<evidence type="ECO:0000313" key="2">
    <source>
        <dbReference type="EMBL" id="MCL9813286.1"/>
    </source>
</evidence>
<accession>A0AAE3FQH0</accession>
<reference evidence="2 3" key="1">
    <citation type="journal article" date="2022" name="Syst. Appl. Microbiol.">
        <title>Natronocalculus amylovorans gen. nov., sp. nov., and Natranaeroarchaeum aerophilus sp. nov., dominant culturable amylolytic natronoarchaea from hypersaline soda lakes in southwestern Siberia.</title>
        <authorList>
            <person name="Sorokin D.Y."/>
            <person name="Elcheninov A.G."/>
            <person name="Khizhniak T.V."/>
            <person name="Koenen M."/>
            <person name="Bale N.J."/>
            <person name="Damste J.S.S."/>
            <person name="Kublanov I.V."/>
        </authorList>
    </citation>
    <scope>NUCLEOTIDE SEQUENCE [LARGE SCALE GENOMIC DNA]</scope>
    <source>
        <strain evidence="2 3">AArc-St1-1</strain>
    </source>
</reference>
<proteinExistence type="predicted"/>
<name>A0AAE3FQH0_9EURY</name>
<dbReference type="Gene3D" id="1.10.472.10">
    <property type="entry name" value="Cyclin-like"/>
    <property type="match status" value="1"/>
</dbReference>
<dbReference type="GO" id="GO:0017025">
    <property type="term" value="F:TBP-class protein binding"/>
    <property type="evidence" value="ECO:0007669"/>
    <property type="project" value="InterPro"/>
</dbReference>
<evidence type="ECO:0000259" key="1">
    <source>
        <dbReference type="PROSITE" id="PS50003"/>
    </source>
</evidence>
<dbReference type="AlphaFoldDB" id="A0AAE3FQH0"/>
<gene>
    <name evidence="2" type="ORF">AArcSt11_06420</name>
</gene>
<sequence>MYSARTRVENEEWVEEIEAVADELDLDADATSTATDLFLSSVPEAERSKRAVLAASVYAASLISGQAQSQGDVADAAGVARLTIQQRWKELLREAGMEPPDW</sequence>
<dbReference type="InterPro" id="IPR013150">
    <property type="entry name" value="TFIIB_cyclin"/>
</dbReference>
<protein>
    <submittedName>
        <fullName evidence="2">Transcription initiation factor IIB family protein</fullName>
    </submittedName>
</protein>
<feature type="domain" description="PH" evidence="1">
    <location>
        <begin position="1"/>
        <end position="22"/>
    </location>
</feature>
<organism evidence="2 3">
    <name type="scientific">Natranaeroarchaeum aerophilus</name>
    <dbReference type="NCBI Taxonomy" id="2917711"/>
    <lineage>
        <taxon>Archaea</taxon>
        <taxon>Methanobacteriati</taxon>
        <taxon>Methanobacteriota</taxon>
        <taxon>Stenosarchaea group</taxon>
        <taxon>Halobacteria</taxon>
        <taxon>Halobacteriales</taxon>
        <taxon>Natronoarchaeaceae</taxon>
        <taxon>Natranaeroarchaeum</taxon>
    </lineage>
</organism>
<evidence type="ECO:0000313" key="3">
    <source>
        <dbReference type="Proteomes" id="UP001202674"/>
    </source>
</evidence>